<evidence type="ECO:0000313" key="1">
    <source>
        <dbReference type="EMBL" id="KGE86026.1"/>
    </source>
</evidence>
<organism evidence="1 2">
    <name type="scientific">Phaeodactylibacter xiamenensis</name>
    <dbReference type="NCBI Taxonomy" id="1524460"/>
    <lineage>
        <taxon>Bacteria</taxon>
        <taxon>Pseudomonadati</taxon>
        <taxon>Bacteroidota</taxon>
        <taxon>Saprospiria</taxon>
        <taxon>Saprospirales</taxon>
        <taxon>Haliscomenobacteraceae</taxon>
        <taxon>Phaeodactylibacter</taxon>
    </lineage>
</organism>
<comment type="caution">
    <text evidence="1">The sequence shown here is derived from an EMBL/GenBank/DDBJ whole genome shotgun (WGS) entry which is preliminary data.</text>
</comment>
<keyword evidence="2" id="KW-1185">Reference proteome</keyword>
<reference evidence="1 2" key="1">
    <citation type="journal article" date="2014" name="Int. J. Syst. Evol. Microbiol.">
        <title>Phaeodactylibacter xiamenensis gen. nov., sp. nov., a member of the family Saprospiraceae isolated from the marine alga Phaeodactylum tricornutum.</title>
        <authorList>
            <person name="Chen Z.Jr."/>
            <person name="Lei X."/>
            <person name="Lai Q."/>
            <person name="Li Y."/>
            <person name="Zhang B."/>
            <person name="Zhang J."/>
            <person name="Zhang H."/>
            <person name="Yang L."/>
            <person name="Zheng W."/>
            <person name="Tian Y."/>
            <person name="Yu Z."/>
            <person name="Xu H.Jr."/>
            <person name="Zheng T."/>
        </authorList>
    </citation>
    <scope>NUCLEOTIDE SEQUENCE [LARGE SCALE GENOMIC DNA]</scope>
    <source>
        <strain evidence="1 2">KD52</strain>
    </source>
</reference>
<dbReference type="AlphaFoldDB" id="A0A098S1S8"/>
<dbReference type="EMBL" id="JPOS01000082">
    <property type="protein sequence ID" value="KGE86026.1"/>
    <property type="molecule type" value="Genomic_DNA"/>
</dbReference>
<evidence type="ECO:0000313" key="2">
    <source>
        <dbReference type="Proteomes" id="UP000029736"/>
    </source>
</evidence>
<gene>
    <name evidence="1" type="ORF">IX84_23040</name>
</gene>
<dbReference type="STRING" id="1524460.IX84_23040"/>
<sequence>MSIREQHLELFRAAMVHLTSREETLYTQVVICQKLKTLGIQVSTSLFSKMVNTPKSVGLRSVQRISEGVQELLRLELGLRYDHAQKVFVETTRHFSKKVVPTQDGNLFLNGTNELLFHADGRRSIAEKVEFISKAQEEVIFLGVRLRQLVSYFTHRKDAEFKEPLLKLLDCGVRVSCYLADPDHNPVRFYFSDLATALPEERFGEKAIPGLIMHLQKVQVEIRQILPGAPFHIFKYRHLPTAHFLAVDTDSVYGKILVSNYIFGVPRSKAPVIEVHHSSKLYGYYQSALEALIKDAVEVV</sequence>
<accession>A0A098S1S8</accession>
<dbReference type="Proteomes" id="UP000029736">
    <property type="component" value="Unassembled WGS sequence"/>
</dbReference>
<dbReference type="RefSeq" id="WP_044225959.1">
    <property type="nucleotide sequence ID" value="NZ_CAKZLC010000406.1"/>
</dbReference>
<dbReference type="OrthoDB" id="1493506at2"/>
<proteinExistence type="predicted"/>
<name>A0A098S1S8_9BACT</name>
<protein>
    <submittedName>
        <fullName evidence="1">Uncharacterized protein</fullName>
    </submittedName>
</protein>